<accession>A0A8T1WW52</accession>
<sequence>MAASVPPSTSSVPAPAGGSKLESQAKSNTMTPSPAAASAQSKDEAPAASKPGSVPDLDVEEMTETIADAKKPTTSARRSRNAKPKKKKKVKETAQCVGYFVDALDKKMLWGEARIIQCNLSTQKIKVHFVGWSKTYDLWTDPMSITAHGRYTPITMKGSGVKSWDGDMHLFEDMLGTIEEPNFTPVPTPAESTPKEKAVAKSRVGKKKITTTKSTIPPKKATSKRKTANEETVERSAAVVAKTNDKNEQQAEQPRDKKRQKQEAAQLSSASKSTTSKTRASKKKTAQSPDELPQFRDLELDDGTVVDFSEQREQAKVERESMKSFLDKCAQIWKEQLGAVSVQ</sequence>
<feature type="compositionally biased region" description="Low complexity" evidence="1">
    <location>
        <begin position="264"/>
        <end position="278"/>
    </location>
</feature>
<evidence type="ECO:0000313" key="2">
    <source>
        <dbReference type="EMBL" id="KAG7396468.1"/>
    </source>
</evidence>
<name>A0A8T1WW52_9STRA</name>
<feature type="region of interest" description="Disordered" evidence="1">
    <location>
        <begin position="1"/>
        <end position="88"/>
    </location>
</feature>
<feature type="compositionally biased region" description="Low complexity" evidence="1">
    <location>
        <begin position="1"/>
        <end position="16"/>
    </location>
</feature>
<feature type="compositionally biased region" description="Low complexity" evidence="1">
    <location>
        <begin position="211"/>
        <end position="220"/>
    </location>
</feature>
<protein>
    <submittedName>
        <fullName evidence="2">Uncharacterized protein</fullName>
    </submittedName>
</protein>
<reference evidence="2" key="1">
    <citation type="submission" date="2021-02" db="EMBL/GenBank/DDBJ databases">
        <authorList>
            <person name="Palmer J.M."/>
        </authorList>
    </citation>
    <scope>NUCLEOTIDE SEQUENCE</scope>
    <source>
        <strain evidence="2">SCRP23</strain>
    </source>
</reference>
<feature type="compositionally biased region" description="Polar residues" evidence="1">
    <location>
        <begin position="21"/>
        <end position="32"/>
    </location>
</feature>
<evidence type="ECO:0000256" key="1">
    <source>
        <dbReference type="SAM" id="MobiDB-lite"/>
    </source>
</evidence>
<evidence type="ECO:0000313" key="3">
    <source>
        <dbReference type="Proteomes" id="UP000693981"/>
    </source>
</evidence>
<dbReference type="EMBL" id="JAGDFL010000154">
    <property type="protein sequence ID" value="KAG7396468.1"/>
    <property type="molecule type" value="Genomic_DNA"/>
</dbReference>
<dbReference type="CDD" id="cd20104">
    <property type="entry name" value="MBT_PHF20L1-like"/>
    <property type="match status" value="1"/>
</dbReference>
<feature type="compositionally biased region" description="Basic residues" evidence="1">
    <location>
        <begin position="77"/>
        <end position="88"/>
    </location>
</feature>
<feature type="region of interest" description="Disordered" evidence="1">
    <location>
        <begin position="182"/>
        <end position="306"/>
    </location>
</feature>
<organism evidence="2 3">
    <name type="scientific">Phytophthora boehmeriae</name>
    <dbReference type="NCBI Taxonomy" id="109152"/>
    <lineage>
        <taxon>Eukaryota</taxon>
        <taxon>Sar</taxon>
        <taxon>Stramenopiles</taxon>
        <taxon>Oomycota</taxon>
        <taxon>Peronosporomycetes</taxon>
        <taxon>Peronosporales</taxon>
        <taxon>Peronosporaceae</taxon>
        <taxon>Phytophthora</taxon>
    </lineage>
</organism>
<keyword evidence="3" id="KW-1185">Reference proteome</keyword>
<proteinExistence type="predicted"/>
<dbReference type="OrthoDB" id="8188861at2759"/>
<dbReference type="AlphaFoldDB" id="A0A8T1WW52"/>
<gene>
    <name evidence="2" type="ORF">PHYBOEH_002234</name>
</gene>
<comment type="caution">
    <text evidence="2">The sequence shown here is derived from an EMBL/GenBank/DDBJ whole genome shotgun (WGS) entry which is preliminary data.</text>
</comment>
<dbReference type="Proteomes" id="UP000693981">
    <property type="component" value="Unassembled WGS sequence"/>
</dbReference>
<feature type="compositionally biased region" description="Basic and acidic residues" evidence="1">
    <location>
        <begin position="243"/>
        <end position="255"/>
    </location>
</feature>